<keyword evidence="12" id="KW-1185">Reference proteome</keyword>
<dbReference type="NCBIfam" id="TIGR01410">
    <property type="entry name" value="tatB"/>
    <property type="match status" value="1"/>
</dbReference>
<dbReference type="InterPro" id="IPR018448">
    <property type="entry name" value="TatB"/>
</dbReference>
<evidence type="ECO:0000256" key="5">
    <source>
        <dbReference type="ARBA" id="ARBA00022927"/>
    </source>
</evidence>
<dbReference type="GO" id="GO:0008320">
    <property type="term" value="F:protein transmembrane transporter activity"/>
    <property type="evidence" value="ECO:0007669"/>
    <property type="project" value="UniProtKB-UniRule"/>
</dbReference>
<dbReference type="GO" id="GO:0043953">
    <property type="term" value="P:protein transport by the Tat complex"/>
    <property type="evidence" value="ECO:0007669"/>
    <property type="project" value="UniProtKB-UniRule"/>
</dbReference>
<name>A0A1H6R739_9GAMM</name>
<dbReference type="Pfam" id="PF02416">
    <property type="entry name" value="TatA_B_E"/>
    <property type="match status" value="1"/>
</dbReference>
<dbReference type="HAMAP" id="MF_00237">
    <property type="entry name" value="TatB"/>
    <property type="match status" value="1"/>
</dbReference>
<dbReference type="PANTHER" id="PTHR33162">
    <property type="entry name" value="SEC-INDEPENDENT PROTEIN TRANSLOCASE PROTEIN TATA, CHLOROPLASTIC"/>
    <property type="match status" value="1"/>
</dbReference>
<evidence type="ECO:0000256" key="4">
    <source>
        <dbReference type="ARBA" id="ARBA00022692"/>
    </source>
</evidence>
<proteinExistence type="inferred from homology"/>
<dbReference type="InterPro" id="IPR003369">
    <property type="entry name" value="TatA/B/E"/>
</dbReference>
<gene>
    <name evidence="9" type="primary">tatB</name>
    <name evidence="11" type="ORF">SAMN05421831_103131</name>
</gene>
<keyword evidence="6 9" id="KW-1133">Transmembrane helix</keyword>
<protein>
    <recommendedName>
        <fullName evidence="9">Sec-independent protein translocase protein TatB</fullName>
    </recommendedName>
</protein>
<keyword evidence="2 9" id="KW-0813">Transport</keyword>
<feature type="region of interest" description="Disordered" evidence="10">
    <location>
        <begin position="77"/>
        <end position="124"/>
    </location>
</feature>
<dbReference type="AlphaFoldDB" id="A0A1H6R739"/>
<keyword evidence="4 9" id="KW-0812">Transmembrane</keyword>
<evidence type="ECO:0000256" key="7">
    <source>
        <dbReference type="ARBA" id="ARBA00023010"/>
    </source>
</evidence>
<evidence type="ECO:0000256" key="2">
    <source>
        <dbReference type="ARBA" id="ARBA00022448"/>
    </source>
</evidence>
<keyword evidence="3 9" id="KW-1003">Cell membrane</keyword>
<sequence length="124" mass="13156">MFDIGFFELLLLGLVSLLVLGPERLPHAARTAGLWVGRMRQAFSGVQQEINQQLEIEALHQRLAEQEARVAATLAKAEQAAAQVQAPPTQIANTPEAETTQASDISPSAAQDSGKPTPKGASDA</sequence>
<evidence type="ECO:0000256" key="3">
    <source>
        <dbReference type="ARBA" id="ARBA00022475"/>
    </source>
</evidence>
<keyword evidence="5 9" id="KW-0653">Protein transport</keyword>
<comment type="function">
    <text evidence="9">Part of the twin-arginine translocation (Tat) system that transports large folded proteins containing a characteristic twin-arginine motif in their signal peptide across membranes. Together with TatC, TatB is part of a receptor directly interacting with Tat signal peptides. TatB may form an oligomeric binding site that transiently accommodates folded Tat precursor proteins before their translocation.</text>
</comment>
<dbReference type="OrthoDB" id="9816005at2"/>
<evidence type="ECO:0000256" key="1">
    <source>
        <dbReference type="ARBA" id="ARBA00004167"/>
    </source>
</evidence>
<evidence type="ECO:0000256" key="10">
    <source>
        <dbReference type="SAM" id="MobiDB-lite"/>
    </source>
</evidence>
<evidence type="ECO:0000256" key="6">
    <source>
        <dbReference type="ARBA" id="ARBA00022989"/>
    </source>
</evidence>
<dbReference type="GO" id="GO:0033281">
    <property type="term" value="C:TAT protein transport complex"/>
    <property type="evidence" value="ECO:0007669"/>
    <property type="project" value="UniProtKB-UniRule"/>
</dbReference>
<feature type="compositionally biased region" description="Low complexity" evidence="10">
    <location>
        <begin position="77"/>
        <end position="92"/>
    </location>
</feature>
<dbReference type="RefSeq" id="WP_093308786.1">
    <property type="nucleotide sequence ID" value="NZ_FNYH01000003.1"/>
</dbReference>
<dbReference type="PANTHER" id="PTHR33162:SF1">
    <property type="entry name" value="SEC-INDEPENDENT PROTEIN TRANSLOCASE PROTEIN TATA, CHLOROPLASTIC"/>
    <property type="match status" value="1"/>
</dbReference>
<dbReference type="PRINTS" id="PR01506">
    <property type="entry name" value="TATBPROTEIN"/>
</dbReference>
<evidence type="ECO:0000256" key="8">
    <source>
        <dbReference type="ARBA" id="ARBA00023136"/>
    </source>
</evidence>
<dbReference type="EMBL" id="FNYH01000003">
    <property type="protein sequence ID" value="SEI51553.1"/>
    <property type="molecule type" value="Genomic_DNA"/>
</dbReference>
<evidence type="ECO:0000313" key="11">
    <source>
        <dbReference type="EMBL" id="SEI51553.1"/>
    </source>
</evidence>
<evidence type="ECO:0000313" key="12">
    <source>
        <dbReference type="Proteomes" id="UP000242999"/>
    </source>
</evidence>
<reference evidence="12" key="1">
    <citation type="submission" date="2016-10" db="EMBL/GenBank/DDBJ databases">
        <authorList>
            <person name="Varghese N."/>
            <person name="Submissions S."/>
        </authorList>
    </citation>
    <scope>NUCLEOTIDE SEQUENCE [LARGE SCALE GENOMIC DNA]</scope>
    <source>
        <strain evidence="12">DSM 7165</strain>
    </source>
</reference>
<organism evidence="11 12">
    <name type="scientific">Allopseudospirillum japonicum</name>
    <dbReference type="NCBI Taxonomy" id="64971"/>
    <lineage>
        <taxon>Bacteria</taxon>
        <taxon>Pseudomonadati</taxon>
        <taxon>Pseudomonadota</taxon>
        <taxon>Gammaproteobacteria</taxon>
        <taxon>Oceanospirillales</taxon>
        <taxon>Oceanospirillaceae</taxon>
        <taxon>Allopseudospirillum</taxon>
    </lineage>
</organism>
<dbReference type="Gene3D" id="1.20.5.3310">
    <property type="match status" value="1"/>
</dbReference>
<keyword evidence="8 9" id="KW-0472">Membrane</keyword>
<comment type="subunit">
    <text evidence="9">The Tat system comprises two distinct complexes: a TatABC complex, containing multiple copies of TatA, TatB and TatC subunits, and a separate TatA complex, containing only TatA subunits. Substrates initially bind to the TatABC complex, which probably triggers association of the separate TatA complex to form the active translocon.</text>
</comment>
<feature type="compositionally biased region" description="Polar residues" evidence="10">
    <location>
        <begin position="96"/>
        <end position="111"/>
    </location>
</feature>
<comment type="subcellular location">
    <subcellularLocation>
        <location evidence="9">Cell membrane</location>
        <topology evidence="9">Single-pass membrane protein</topology>
    </subcellularLocation>
    <subcellularLocation>
        <location evidence="1">Membrane</location>
        <topology evidence="1">Single-pass membrane protein</topology>
    </subcellularLocation>
</comment>
<keyword evidence="7 9" id="KW-0811">Translocation</keyword>
<dbReference type="Proteomes" id="UP000242999">
    <property type="component" value="Unassembled WGS sequence"/>
</dbReference>
<dbReference type="STRING" id="64971.SAMN05421831_103131"/>
<evidence type="ECO:0000256" key="9">
    <source>
        <dbReference type="HAMAP-Rule" id="MF_00237"/>
    </source>
</evidence>
<comment type="similarity">
    <text evidence="9">Belongs to the TatB family.</text>
</comment>
<accession>A0A1H6R739</accession>